<protein>
    <submittedName>
        <fullName evidence="2">FkbM family methyltransferase</fullName>
    </submittedName>
</protein>
<organism evidence="2 3">
    <name type="scientific">Roseovarius phycicola</name>
    <dbReference type="NCBI Taxonomy" id="3080976"/>
    <lineage>
        <taxon>Bacteria</taxon>
        <taxon>Pseudomonadati</taxon>
        <taxon>Pseudomonadota</taxon>
        <taxon>Alphaproteobacteria</taxon>
        <taxon>Rhodobacterales</taxon>
        <taxon>Roseobacteraceae</taxon>
        <taxon>Roseovarius</taxon>
    </lineage>
</organism>
<dbReference type="InterPro" id="IPR006342">
    <property type="entry name" value="FkbM_mtfrase"/>
</dbReference>
<dbReference type="GO" id="GO:0008168">
    <property type="term" value="F:methyltransferase activity"/>
    <property type="evidence" value="ECO:0007669"/>
    <property type="project" value="UniProtKB-KW"/>
</dbReference>
<dbReference type="RefSeq" id="WP_338549889.1">
    <property type="nucleotide sequence ID" value="NZ_CP146069.1"/>
</dbReference>
<dbReference type="SUPFAM" id="SSF53335">
    <property type="entry name" value="S-adenosyl-L-methionine-dependent methyltransferases"/>
    <property type="match status" value="1"/>
</dbReference>
<sequence>MLWPELKRVRRFIGKRFDFRGYGLGTSQERTTIYVPVAGRLPITTRASLLENEAQGQCAQLALETGLETSVNQVDIEIRRGDDEGLAPLAIKLDVEGAERVVLDGLTETIDTHRPVMLIEYSDSFEACAAYFSERDYTIYVGEDRGDGTLICPDLSTRNWIAAPNEHAHLFAV</sequence>
<keyword evidence="2" id="KW-0489">Methyltransferase</keyword>
<dbReference type="Pfam" id="PF05050">
    <property type="entry name" value="Methyltransf_21"/>
    <property type="match status" value="1"/>
</dbReference>
<evidence type="ECO:0000313" key="2">
    <source>
        <dbReference type="EMBL" id="WWR47050.1"/>
    </source>
</evidence>
<dbReference type="EMBL" id="CP146069">
    <property type="protein sequence ID" value="WWR47050.1"/>
    <property type="molecule type" value="Genomic_DNA"/>
</dbReference>
<keyword evidence="2" id="KW-0808">Transferase</keyword>
<dbReference type="Gene3D" id="3.40.50.150">
    <property type="entry name" value="Vaccinia Virus protein VP39"/>
    <property type="match status" value="1"/>
</dbReference>
<dbReference type="GO" id="GO:0032259">
    <property type="term" value="P:methylation"/>
    <property type="evidence" value="ECO:0007669"/>
    <property type="project" value="UniProtKB-KW"/>
</dbReference>
<dbReference type="InterPro" id="IPR029063">
    <property type="entry name" value="SAM-dependent_MTases_sf"/>
</dbReference>
<evidence type="ECO:0000313" key="3">
    <source>
        <dbReference type="Proteomes" id="UP001364156"/>
    </source>
</evidence>
<dbReference type="Proteomes" id="UP001364156">
    <property type="component" value="Chromosome"/>
</dbReference>
<evidence type="ECO:0000259" key="1">
    <source>
        <dbReference type="Pfam" id="PF05050"/>
    </source>
</evidence>
<proteinExistence type="predicted"/>
<gene>
    <name evidence="2" type="ORF">RZ517_02340</name>
</gene>
<accession>A0ABZ2HH39</accession>
<reference evidence="2 3" key="1">
    <citation type="submission" date="2023-10" db="EMBL/GenBank/DDBJ databases">
        <title>Roseovarius strain S88 nov., isolated from a marine algae.</title>
        <authorList>
            <person name="Lee M.W."/>
            <person name="Lee J.K."/>
            <person name="Kim J.M."/>
            <person name="Choi D.G."/>
            <person name="Baek J.H."/>
            <person name="Bayburt H."/>
            <person name="Jung J.J."/>
            <person name="Han D.M."/>
            <person name="Jeon C.O."/>
        </authorList>
    </citation>
    <scope>NUCLEOTIDE SEQUENCE [LARGE SCALE GENOMIC DNA]</scope>
    <source>
        <strain evidence="2 3">S88</strain>
    </source>
</reference>
<feature type="domain" description="Methyltransferase FkbM" evidence="1">
    <location>
        <begin position="24"/>
        <end position="137"/>
    </location>
</feature>
<keyword evidence="3" id="KW-1185">Reference proteome</keyword>
<name>A0ABZ2HH39_9RHOB</name>